<keyword evidence="4 5" id="KW-0472">Membrane</keyword>
<name>A0A927F7D2_9BACT</name>
<feature type="transmembrane region" description="Helical" evidence="5">
    <location>
        <begin position="94"/>
        <end position="113"/>
    </location>
</feature>
<evidence type="ECO:0000256" key="4">
    <source>
        <dbReference type="ARBA" id="ARBA00023136"/>
    </source>
</evidence>
<feature type="transmembrane region" description="Helical" evidence="5">
    <location>
        <begin position="230"/>
        <end position="248"/>
    </location>
</feature>
<keyword evidence="2 5" id="KW-0812">Transmembrane</keyword>
<gene>
    <name evidence="7" type="ORF">IEN85_02220</name>
</gene>
<dbReference type="GO" id="GO:0016020">
    <property type="term" value="C:membrane"/>
    <property type="evidence" value="ECO:0007669"/>
    <property type="project" value="UniProtKB-SubCell"/>
</dbReference>
<sequence>MSDSSASAQIESNPAKRRGLGLDLFPLRKTAAGYNKKALSGDLKAALNVALLAFPQGMAYAAIAGLPLRYGIFGSVVATVIGAFFAGSKYITLGPTNATSVMVLSSFTALGIVSEQEAVSNLPLLILLVGIVLLIGSIVRVASLIQYVSRTVITGYITAAASLIIANQLRKTLGFDFTPAEKAGASTFFQVIDLTIRHLGEVRWSTLGLSLATAAIFIVLEMFFKRLPSVAVTLVLSSLLAYFGSQYIEGFSVDLLPGLNASEWGLTLPNNISQDNINLLLSPAIAIALLCTLEGNSIGKSLAARDGARLNANQEMFSAGMANLGCALFSGMAASGSLTRSQLNVGSGAFTPISGLYSGIIMLVSAYILAGFVQYVPTAALAVVVISIGISLLNKHQLKIVTKSTRSDSITFYVTFLTGLLFALDFAIYIGTCVSIALFLKKVASPEIVEVAIDDETGQIGHLRDKVQRSDPEVSIVHVEGELFFGAAELFRDQMRRVADDVNLKVVVMKLRNAHNLDATSCMALEELIKYMNERDRILLVSEVRPDTMRIFENSGIIKVINPINLFADEESNPTLSTAKALKRARQILGGLTPKVSIYAKDKRN</sequence>
<feature type="transmembrane region" description="Helical" evidence="5">
    <location>
        <begin position="375"/>
        <end position="393"/>
    </location>
</feature>
<feature type="transmembrane region" description="Helical" evidence="5">
    <location>
        <begin position="316"/>
        <end position="338"/>
    </location>
</feature>
<dbReference type="InterPro" id="IPR036513">
    <property type="entry name" value="STAS_dom_sf"/>
</dbReference>
<evidence type="ECO:0000256" key="5">
    <source>
        <dbReference type="SAM" id="Phobius"/>
    </source>
</evidence>
<evidence type="ECO:0000313" key="8">
    <source>
        <dbReference type="Proteomes" id="UP000622317"/>
    </source>
</evidence>
<dbReference type="SUPFAM" id="SSF52091">
    <property type="entry name" value="SpoIIaa-like"/>
    <property type="match status" value="1"/>
</dbReference>
<feature type="transmembrane region" description="Helical" evidence="5">
    <location>
        <begin position="350"/>
        <end position="369"/>
    </location>
</feature>
<dbReference type="PANTHER" id="PTHR11814">
    <property type="entry name" value="SULFATE TRANSPORTER"/>
    <property type="match status" value="1"/>
</dbReference>
<keyword evidence="8" id="KW-1185">Reference proteome</keyword>
<proteinExistence type="predicted"/>
<dbReference type="InterPro" id="IPR011547">
    <property type="entry name" value="SLC26A/SulP_dom"/>
</dbReference>
<dbReference type="Proteomes" id="UP000622317">
    <property type="component" value="Unassembled WGS sequence"/>
</dbReference>
<feature type="transmembrane region" description="Helical" evidence="5">
    <location>
        <begin position="204"/>
        <end position="223"/>
    </location>
</feature>
<dbReference type="RefSeq" id="WP_191615442.1">
    <property type="nucleotide sequence ID" value="NZ_JACYFG010000004.1"/>
</dbReference>
<dbReference type="InterPro" id="IPR002645">
    <property type="entry name" value="STAS_dom"/>
</dbReference>
<dbReference type="AlphaFoldDB" id="A0A927F7D2"/>
<comment type="caution">
    <text evidence="7">The sequence shown here is derived from an EMBL/GenBank/DDBJ whole genome shotgun (WGS) entry which is preliminary data.</text>
</comment>
<feature type="transmembrane region" description="Helical" evidence="5">
    <location>
        <begin position="414"/>
        <end position="440"/>
    </location>
</feature>
<dbReference type="GO" id="GO:0055085">
    <property type="term" value="P:transmembrane transport"/>
    <property type="evidence" value="ECO:0007669"/>
    <property type="project" value="InterPro"/>
</dbReference>
<evidence type="ECO:0000256" key="2">
    <source>
        <dbReference type="ARBA" id="ARBA00022692"/>
    </source>
</evidence>
<comment type="subcellular location">
    <subcellularLocation>
        <location evidence="1">Membrane</location>
        <topology evidence="1">Multi-pass membrane protein</topology>
    </subcellularLocation>
</comment>
<organism evidence="7 8">
    <name type="scientific">Pelagicoccus enzymogenes</name>
    <dbReference type="NCBI Taxonomy" id="2773457"/>
    <lineage>
        <taxon>Bacteria</taxon>
        <taxon>Pseudomonadati</taxon>
        <taxon>Verrucomicrobiota</taxon>
        <taxon>Opitutia</taxon>
        <taxon>Puniceicoccales</taxon>
        <taxon>Pelagicoccaceae</taxon>
        <taxon>Pelagicoccus</taxon>
    </lineage>
</organism>
<feature type="transmembrane region" description="Helical" evidence="5">
    <location>
        <begin position="70"/>
        <end position="87"/>
    </location>
</feature>
<dbReference type="Pfam" id="PF00916">
    <property type="entry name" value="Sulfate_transp"/>
    <property type="match status" value="1"/>
</dbReference>
<evidence type="ECO:0000256" key="3">
    <source>
        <dbReference type="ARBA" id="ARBA00022989"/>
    </source>
</evidence>
<evidence type="ECO:0000256" key="1">
    <source>
        <dbReference type="ARBA" id="ARBA00004141"/>
    </source>
</evidence>
<dbReference type="InterPro" id="IPR001902">
    <property type="entry name" value="SLC26A/SulP_fam"/>
</dbReference>
<dbReference type="Pfam" id="PF01740">
    <property type="entry name" value="STAS"/>
    <property type="match status" value="1"/>
</dbReference>
<feature type="transmembrane region" description="Helical" evidence="5">
    <location>
        <begin position="119"/>
        <end position="139"/>
    </location>
</feature>
<evidence type="ECO:0000259" key="6">
    <source>
        <dbReference type="PROSITE" id="PS50801"/>
    </source>
</evidence>
<reference evidence="7" key="1">
    <citation type="submission" date="2020-09" db="EMBL/GenBank/DDBJ databases">
        <title>Pelagicoccus enzymogenes sp. nov. with an EPS production, isolated from marine sediment.</title>
        <authorList>
            <person name="Feng X."/>
        </authorList>
    </citation>
    <scope>NUCLEOTIDE SEQUENCE</scope>
    <source>
        <strain evidence="7">NFK12</strain>
    </source>
</reference>
<feature type="domain" description="STAS" evidence="6">
    <location>
        <begin position="464"/>
        <end position="585"/>
    </location>
</feature>
<keyword evidence="3 5" id="KW-1133">Transmembrane helix</keyword>
<dbReference type="PROSITE" id="PS50801">
    <property type="entry name" value="STAS"/>
    <property type="match status" value="1"/>
</dbReference>
<protein>
    <submittedName>
        <fullName evidence="7">SulP family inorganic anion transporter</fullName>
    </submittedName>
</protein>
<evidence type="ECO:0000313" key="7">
    <source>
        <dbReference type="EMBL" id="MBD5778308.1"/>
    </source>
</evidence>
<feature type="transmembrane region" description="Helical" evidence="5">
    <location>
        <begin position="151"/>
        <end position="169"/>
    </location>
</feature>
<accession>A0A927F7D2</accession>
<dbReference type="Gene3D" id="3.30.750.24">
    <property type="entry name" value="STAS domain"/>
    <property type="match status" value="1"/>
</dbReference>
<dbReference type="CDD" id="cd07042">
    <property type="entry name" value="STAS_SulP_like_sulfate_transporter"/>
    <property type="match status" value="1"/>
</dbReference>
<dbReference type="EMBL" id="JACYFG010000004">
    <property type="protein sequence ID" value="MBD5778308.1"/>
    <property type="molecule type" value="Genomic_DNA"/>
</dbReference>